<evidence type="ECO:0000313" key="3">
    <source>
        <dbReference type="EMBL" id="GAE18784.1"/>
    </source>
</evidence>
<organism evidence="3 4">
    <name type="scientific">Bacteroides pyogenes DSM 20611 = JCM 6294</name>
    <dbReference type="NCBI Taxonomy" id="1121100"/>
    <lineage>
        <taxon>Bacteria</taxon>
        <taxon>Pseudomonadati</taxon>
        <taxon>Bacteroidota</taxon>
        <taxon>Bacteroidia</taxon>
        <taxon>Bacteroidales</taxon>
        <taxon>Bacteroidaceae</taxon>
        <taxon>Bacteroides</taxon>
    </lineage>
</organism>
<dbReference type="eggNOG" id="COG0457">
    <property type="taxonomic scope" value="Bacteria"/>
</dbReference>
<dbReference type="EMBL" id="BAIR01000012">
    <property type="protein sequence ID" value="GAE18784.1"/>
    <property type="molecule type" value="Genomic_DNA"/>
</dbReference>
<comment type="caution">
    <text evidence="3">The sequence shown here is derived from an EMBL/GenBank/DDBJ whole genome shotgun (WGS) entry which is preliminary data.</text>
</comment>
<accession>W4PI00</accession>
<dbReference type="Pfam" id="PF03571">
    <property type="entry name" value="Peptidase_M49"/>
    <property type="match status" value="1"/>
</dbReference>
<keyword evidence="2" id="KW-0378">Hydrolase</keyword>
<dbReference type="MEROPS" id="M49.003"/>
<evidence type="ECO:0000256" key="1">
    <source>
        <dbReference type="ARBA" id="ARBA00022723"/>
    </source>
</evidence>
<keyword evidence="1" id="KW-0479">Metal-binding</keyword>
<evidence type="ECO:0000313" key="4">
    <source>
        <dbReference type="Proteomes" id="UP000018842"/>
    </source>
</evidence>
<reference evidence="4" key="1">
    <citation type="journal article" date="2014" name="Genome">
        <title>Draft Genome Sequences of Three Strains of Bacteroides pyogenes Isolated from a Cat and Swine.</title>
        <authorList>
            <person name="Sakamoto M."/>
            <person name="Oshima K."/>
            <person name="Suda W."/>
            <person name="Kitamura K."/>
            <person name="Iida T."/>
            <person name="Hattori M."/>
            <person name="Ohkuma M."/>
        </authorList>
    </citation>
    <scope>NUCLEOTIDE SEQUENCE [LARGE SCALE GENOMIC DNA]</scope>
    <source>
        <strain evidence="4">JCM 6294</strain>
    </source>
</reference>
<dbReference type="InterPro" id="IPR039461">
    <property type="entry name" value="Peptidase_M49"/>
</dbReference>
<protein>
    <submittedName>
        <fullName evidence="3">Dipeptidyl-peptidase III</fullName>
    </submittedName>
</protein>
<sequence>MYSDEEKQLIDKYGDLTGELHTDLHECLGHGSGKLLPGVDPDALKAYGSTIEEARADLFGLYYVADPKLVELKLVPDADAYKAEYYTFLMNGLMTQLVRILPGNEVEEAHMRNRQLIARWVFEKASTDKAVEMIEKNGKTYVVVNDYQKVRTLFGELLAEIQRIKSTGDFNAARSLVEKYAVKVDPVLHAEVLERYKRLNLAPYKGFVNPKYELVTDKDGNVTDVTVSYDEGYAEQMLRYSRDYSPLPSVN</sequence>
<dbReference type="Proteomes" id="UP000018842">
    <property type="component" value="Unassembled WGS sequence"/>
</dbReference>
<evidence type="ECO:0000256" key="2">
    <source>
        <dbReference type="ARBA" id="ARBA00022801"/>
    </source>
</evidence>
<dbReference type="PANTHER" id="PTHR23422">
    <property type="entry name" value="DIPEPTIDYL PEPTIDASE III-RELATED"/>
    <property type="match status" value="1"/>
</dbReference>
<dbReference type="GO" id="GO:0016787">
    <property type="term" value="F:hydrolase activity"/>
    <property type="evidence" value="ECO:0007669"/>
    <property type="project" value="UniProtKB-KW"/>
</dbReference>
<name>W4PI00_9BACE</name>
<dbReference type="GO" id="GO:0046872">
    <property type="term" value="F:metal ion binding"/>
    <property type="evidence" value="ECO:0007669"/>
    <property type="project" value="UniProtKB-KW"/>
</dbReference>
<gene>
    <name evidence="3" type="ORF">JCM6294_1735</name>
</gene>
<proteinExistence type="predicted"/>
<dbReference type="AlphaFoldDB" id="W4PI00"/>
<dbReference type="PANTHER" id="PTHR23422:SF11">
    <property type="entry name" value="DIPEPTIDYL PEPTIDASE 3"/>
    <property type="match status" value="1"/>
</dbReference>